<accession>A0A157SVV5</accession>
<dbReference type="SUPFAM" id="SSF48317">
    <property type="entry name" value="Acid phosphatase/Vanadium-dependent haloperoxidase"/>
    <property type="match status" value="1"/>
</dbReference>
<feature type="transmembrane region" description="Helical" evidence="1">
    <location>
        <begin position="182"/>
        <end position="204"/>
    </location>
</feature>
<dbReference type="OrthoDB" id="7348799at2"/>
<sequence length="246" mass="27403">MLRPLLPIGRLPYSLIYLIGLPGLLATLALGVQKSRLDIACTRLFYDATSQRFPWNDQPWLELLGHKLLLALPLGVALASLVIMAFQCRTHAPRRQWLPYALLLLAMIAVPILVQWLKGYTALPRPYRLSLFGGELHWPDRWFAFGGQAAGRALPSNHAAAGYSIALLYFLGWALQRPWLRWGGLTAGVALGLLFGAVRIMQGAHFLSQTLWSAALVCLVGGLCFLPLVRKDDNPERHPRRPRAGR</sequence>
<feature type="transmembrane region" description="Helical" evidence="1">
    <location>
        <begin position="210"/>
        <end position="229"/>
    </location>
</feature>
<feature type="domain" description="Phosphatidic acid phosphatase type 2/haloperoxidase" evidence="2">
    <location>
        <begin position="100"/>
        <end position="225"/>
    </location>
</feature>
<dbReference type="PATRIC" id="fig|123899.6.peg.4001"/>
<evidence type="ECO:0000313" key="3">
    <source>
        <dbReference type="EMBL" id="SAI74076.1"/>
    </source>
</evidence>
<evidence type="ECO:0000259" key="2">
    <source>
        <dbReference type="Pfam" id="PF01569"/>
    </source>
</evidence>
<dbReference type="RefSeq" id="WP_052125669.1">
    <property type="nucleotide sequence ID" value="NZ_CP016340.1"/>
</dbReference>
<feature type="transmembrane region" description="Helical" evidence="1">
    <location>
        <begin position="158"/>
        <end position="175"/>
    </location>
</feature>
<keyword evidence="1" id="KW-0812">Transmembrane</keyword>
<dbReference type="GeneID" id="56588777"/>
<evidence type="ECO:0000256" key="1">
    <source>
        <dbReference type="SAM" id="Phobius"/>
    </source>
</evidence>
<keyword evidence="1" id="KW-0472">Membrane</keyword>
<name>A0A157SVV5_9BORD</name>
<dbReference type="EMBL" id="LT546645">
    <property type="protein sequence ID" value="SAI74076.1"/>
    <property type="molecule type" value="Genomic_DNA"/>
</dbReference>
<keyword evidence="1" id="KW-1133">Transmembrane helix</keyword>
<dbReference type="KEGG" id="btrm:SAMEA390648704005"/>
<feature type="transmembrane region" description="Helical" evidence="1">
    <location>
        <begin position="98"/>
        <end position="117"/>
    </location>
</feature>
<dbReference type="eggNOG" id="COG3907">
    <property type="taxonomic scope" value="Bacteria"/>
</dbReference>
<feature type="transmembrane region" description="Helical" evidence="1">
    <location>
        <begin position="12"/>
        <end position="32"/>
    </location>
</feature>
<dbReference type="InterPro" id="IPR036938">
    <property type="entry name" value="PAP2/HPO_sf"/>
</dbReference>
<proteinExistence type="predicted"/>
<reference evidence="3 4" key="1">
    <citation type="submission" date="2016-04" db="EMBL/GenBank/DDBJ databases">
        <authorList>
            <consortium name="Pathogen Informatics"/>
        </authorList>
    </citation>
    <scope>NUCLEOTIDE SEQUENCE [LARGE SCALE GENOMIC DNA]</scope>
    <source>
        <strain evidence="3 4">H044680328</strain>
    </source>
</reference>
<dbReference type="Proteomes" id="UP000076825">
    <property type="component" value="Chromosome 1"/>
</dbReference>
<dbReference type="STRING" id="123899.SAMEA3906487_04005"/>
<evidence type="ECO:0000313" key="4">
    <source>
        <dbReference type="Proteomes" id="UP000076825"/>
    </source>
</evidence>
<dbReference type="AlphaFoldDB" id="A0A157SVV5"/>
<dbReference type="Gene3D" id="1.20.144.10">
    <property type="entry name" value="Phosphatidic acid phosphatase type 2/haloperoxidase"/>
    <property type="match status" value="1"/>
</dbReference>
<keyword evidence="4" id="KW-1185">Reference proteome</keyword>
<organism evidence="3 4">
    <name type="scientific">Bordetella trematum</name>
    <dbReference type="NCBI Taxonomy" id="123899"/>
    <lineage>
        <taxon>Bacteria</taxon>
        <taxon>Pseudomonadati</taxon>
        <taxon>Pseudomonadota</taxon>
        <taxon>Betaproteobacteria</taxon>
        <taxon>Burkholderiales</taxon>
        <taxon>Alcaligenaceae</taxon>
        <taxon>Bordetella</taxon>
    </lineage>
</organism>
<feature type="transmembrane region" description="Helical" evidence="1">
    <location>
        <begin position="68"/>
        <end position="86"/>
    </location>
</feature>
<dbReference type="InterPro" id="IPR000326">
    <property type="entry name" value="PAP2/HPO"/>
</dbReference>
<dbReference type="Pfam" id="PF01569">
    <property type="entry name" value="PAP2"/>
    <property type="match status" value="1"/>
</dbReference>
<protein>
    <submittedName>
        <fullName evidence="3">PAP2 (Acid phosphatase) superfamily protein</fullName>
    </submittedName>
</protein>
<gene>
    <name evidence="3" type="ORF">SAMEA3906487_04005</name>
</gene>